<dbReference type="PANTHER" id="PTHR36113:SF6">
    <property type="entry name" value="FOSFOMYCIN RESISTANCE PROTEIN FOSX"/>
    <property type="match status" value="1"/>
</dbReference>
<dbReference type="PROSITE" id="PS00934">
    <property type="entry name" value="GLYOXALASE_I_1"/>
    <property type="match status" value="1"/>
</dbReference>
<dbReference type="PANTHER" id="PTHR36113">
    <property type="entry name" value="LYASE, PUTATIVE-RELATED-RELATED"/>
    <property type="match status" value="1"/>
</dbReference>
<dbReference type="InterPro" id="IPR018146">
    <property type="entry name" value="Glyoxalase_1_CS"/>
</dbReference>
<evidence type="ECO:0000313" key="3">
    <source>
        <dbReference type="EMBL" id="MBI3013510.1"/>
    </source>
</evidence>
<comment type="caution">
    <text evidence="3">The sequence shown here is derived from an EMBL/GenBank/DDBJ whole genome shotgun (WGS) entry which is preliminary data.</text>
</comment>
<feature type="domain" description="VOC" evidence="2">
    <location>
        <begin position="8"/>
        <end position="138"/>
    </location>
</feature>
<evidence type="ECO:0000256" key="1">
    <source>
        <dbReference type="ARBA" id="ARBA00022723"/>
    </source>
</evidence>
<dbReference type="GO" id="GO:0046872">
    <property type="term" value="F:metal ion binding"/>
    <property type="evidence" value="ECO:0007669"/>
    <property type="project" value="UniProtKB-KW"/>
</dbReference>
<dbReference type="PROSITE" id="PS51819">
    <property type="entry name" value="VOC"/>
    <property type="match status" value="1"/>
</dbReference>
<organism evidence="3 4">
    <name type="scientific">Tectimicrobiota bacterium</name>
    <dbReference type="NCBI Taxonomy" id="2528274"/>
    <lineage>
        <taxon>Bacteria</taxon>
        <taxon>Pseudomonadati</taxon>
        <taxon>Nitrospinota/Tectimicrobiota group</taxon>
        <taxon>Candidatus Tectimicrobiota</taxon>
    </lineage>
</organism>
<dbReference type="InterPro" id="IPR037523">
    <property type="entry name" value="VOC_core"/>
</dbReference>
<accession>A0A932LZ86</accession>
<dbReference type="SUPFAM" id="SSF54593">
    <property type="entry name" value="Glyoxalase/Bleomycin resistance protein/Dihydroxybiphenyl dioxygenase"/>
    <property type="match status" value="1"/>
</dbReference>
<dbReference type="AlphaFoldDB" id="A0A932LZ86"/>
<reference evidence="3" key="1">
    <citation type="submission" date="2020-07" db="EMBL/GenBank/DDBJ databases">
        <title>Huge and variable diversity of episymbiotic CPR bacteria and DPANN archaea in groundwater ecosystems.</title>
        <authorList>
            <person name="He C.Y."/>
            <person name="Keren R."/>
            <person name="Whittaker M."/>
            <person name="Farag I.F."/>
            <person name="Doudna J."/>
            <person name="Cate J.H.D."/>
            <person name="Banfield J.F."/>
        </authorList>
    </citation>
    <scope>NUCLEOTIDE SEQUENCE</scope>
    <source>
        <strain evidence="3">NC_groundwater_717_Ag_S-0.2um_59_8</strain>
    </source>
</reference>
<evidence type="ECO:0000259" key="2">
    <source>
        <dbReference type="PROSITE" id="PS51819"/>
    </source>
</evidence>
<gene>
    <name evidence="3" type="ORF">HYY65_00260</name>
</gene>
<dbReference type="InterPro" id="IPR029068">
    <property type="entry name" value="Glyas_Bleomycin-R_OHBP_Dase"/>
</dbReference>
<dbReference type="Proteomes" id="UP000741360">
    <property type="component" value="Unassembled WGS sequence"/>
</dbReference>
<dbReference type="InterPro" id="IPR051332">
    <property type="entry name" value="Fosfomycin_Res_Enzymes"/>
</dbReference>
<evidence type="ECO:0000313" key="4">
    <source>
        <dbReference type="Proteomes" id="UP000741360"/>
    </source>
</evidence>
<keyword evidence="1" id="KW-0479">Metal-binding</keyword>
<dbReference type="InterPro" id="IPR004360">
    <property type="entry name" value="Glyas_Fos-R_dOase_dom"/>
</dbReference>
<dbReference type="GO" id="GO:0004462">
    <property type="term" value="F:lactoylglutathione lyase activity"/>
    <property type="evidence" value="ECO:0007669"/>
    <property type="project" value="InterPro"/>
</dbReference>
<dbReference type="EMBL" id="JACPSX010000005">
    <property type="protein sequence ID" value="MBI3013510.1"/>
    <property type="molecule type" value="Genomic_DNA"/>
</dbReference>
<dbReference type="Gene3D" id="3.10.180.10">
    <property type="entry name" value="2,3-Dihydroxybiphenyl 1,2-Dioxygenase, domain 1"/>
    <property type="match status" value="1"/>
</dbReference>
<protein>
    <submittedName>
        <fullName evidence="3">VOC family protein</fullName>
    </submittedName>
</protein>
<sequence>MMAIRITGLAHVNINVTDLEKSEKFYTELLGLKVSARAEGQIVWMNYGEYREDERQLAYHDIALYKVPHKVSPDYRKTAGMNHVAFRLATPEDVDRAAVFLKENGVKILKGPDTHKEDLDHYLYLEDPDGNVIELVSNTGGGYKLK</sequence>
<proteinExistence type="predicted"/>
<name>A0A932LZ86_UNCTE</name>
<dbReference type="Pfam" id="PF00903">
    <property type="entry name" value="Glyoxalase"/>
    <property type="match status" value="1"/>
</dbReference>